<name>A0A8R1TQL7_ONCVO</name>
<reference evidence="2" key="2">
    <citation type="submission" date="2022-06" db="UniProtKB">
        <authorList>
            <consortium name="EnsemblMetazoa"/>
        </authorList>
    </citation>
    <scope>IDENTIFICATION</scope>
</reference>
<evidence type="ECO:0000313" key="3">
    <source>
        <dbReference type="Proteomes" id="UP000024404"/>
    </source>
</evidence>
<evidence type="ECO:0000256" key="1">
    <source>
        <dbReference type="SAM" id="Phobius"/>
    </source>
</evidence>
<keyword evidence="1" id="KW-0472">Membrane</keyword>
<dbReference type="Proteomes" id="UP000024404">
    <property type="component" value="Unassembled WGS sequence"/>
</dbReference>
<organism evidence="2 3">
    <name type="scientific">Onchocerca volvulus</name>
    <dbReference type="NCBI Taxonomy" id="6282"/>
    <lineage>
        <taxon>Eukaryota</taxon>
        <taxon>Metazoa</taxon>
        <taxon>Ecdysozoa</taxon>
        <taxon>Nematoda</taxon>
        <taxon>Chromadorea</taxon>
        <taxon>Rhabditida</taxon>
        <taxon>Spirurina</taxon>
        <taxon>Spiruromorpha</taxon>
        <taxon>Filarioidea</taxon>
        <taxon>Onchocercidae</taxon>
        <taxon>Onchocerca</taxon>
    </lineage>
</organism>
<keyword evidence="3" id="KW-1185">Reference proteome</keyword>
<keyword evidence="1" id="KW-1133">Transmembrane helix</keyword>
<protein>
    <submittedName>
        <fullName evidence="2">Uncharacterized protein</fullName>
    </submittedName>
</protein>
<dbReference type="AlphaFoldDB" id="A0A8R1TQL7"/>
<sequence length="59" mass="6715">MSKKANFIITSRILYFSNKNDEDDRTKTRNSTISPLQLSSVISYSLSFFLSSILLVLIP</sequence>
<accession>A0A8R1TQL7</accession>
<keyword evidence="1" id="KW-0812">Transmembrane</keyword>
<dbReference type="EnsemblMetazoa" id="OVOC300.1">
    <property type="protein sequence ID" value="OVOC300.1"/>
    <property type="gene ID" value="WBGene00237109"/>
</dbReference>
<feature type="transmembrane region" description="Helical" evidence="1">
    <location>
        <begin position="41"/>
        <end position="58"/>
    </location>
</feature>
<proteinExistence type="predicted"/>
<dbReference type="EMBL" id="CMVM020000020">
    <property type="status" value="NOT_ANNOTATED_CDS"/>
    <property type="molecule type" value="Genomic_DNA"/>
</dbReference>
<reference evidence="3" key="1">
    <citation type="submission" date="2013-10" db="EMBL/GenBank/DDBJ databases">
        <title>Genome sequencing of Onchocerca volvulus.</title>
        <authorList>
            <person name="Cotton J."/>
            <person name="Tsai J."/>
            <person name="Stanley E."/>
            <person name="Tracey A."/>
            <person name="Holroyd N."/>
            <person name="Lustigman S."/>
            <person name="Berriman M."/>
        </authorList>
    </citation>
    <scope>NUCLEOTIDE SEQUENCE</scope>
</reference>
<evidence type="ECO:0000313" key="2">
    <source>
        <dbReference type="EnsemblMetazoa" id="OVOC300.1"/>
    </source>
</evidence>